<evidence type="ECO:0000313" key="3">
    <source>
        <dbReference type="Proteomes" id="UP000636709"/>
    </source>
</evidence>
<organism evidence="2 3">
    <name type="scientific">Digitaria exilis</name>
    <dbReference type="NCBI Taxonomy" id="1010633"/>
    <lineage>
        <taxon>Eukaryota</taxon>
        <taxon>Viridiplantae</taxon>
        <taxon>Streptophyta</taxon>
        <taxon>Embryophyta</taxon>
        <taxon>Tracheophyta</taxon>
        <taxon>Spermatophyta</taxon>
        <taxon>Magnoliopsida</taxon>
        <taxon>Liliopsida</taxon>
        <taxon>Poales</taxon>
        <taxon>Poaceae</taxon>
        <taxon>PACMAD clade</taxon>
        <taxon>Panicoideae</taxon>
        <taxon>Panicodae</taxon>
        <taxon>Paniceae</taxon>
        <taxon>Anthephorinae</taxon>
        <taxon>Digitaria</taxon>
    </lineage>
</organism>
<comment type="caution">
    <text evidence="2">The sequence shown here is derived from an EMBL/GenBank/DDBJ whole genome shotgun (WGS) entry which is preliminary data.</text>
</comment>
<dbReference type="Proteomes" id="UP000636709">
    <property type="component" value="Unassembled WGS sequence"/>
</dbReference>
<dbReference type="AlphaFoldDB" id="A0A835FMY0"/>
<gene>
    <name evidence="2" type="ORF">HU200_008115</name>
</gene>
<accession>A0A835FMY0</accession>
<reference evidence="2" key="1">
    <citation type="submission" date="2020-07" db="EMBL/GenBank/DDBJ databases">
        <title>Genome sequence and genetic diversity analysis of an under-domesticated orphan crop, white fonio (Digitaria exilis).</title>
        <authorList>
            <person name="Bennetzen J.L."/>
            <person name="Chen S."/>
            <person name="Ma X."/>
            <person name="Wang X."/>
            <person name="Yssel A.E.J."/>
            <person name="Chaluvadi S.R."/>
            <person name="Johnson M."/>
            <person name="Gangashetty P."/>
            <person name="Hamidou F."/>
            <person name="Sanogo M.D."/>
            <person name="Zwaenepoel A."/>
            <person name="Wallace J."/>
            <person name="Van De Peer Y."/>
            <person name="Van Deynze A."/>
        </authorList>
    </citation>
    <scope>NUCLEOTIDE SEQUENCE</scope>
    <source>
        <tissue evidence="2">Leaves</tissue>
    </source>
</reference>
<evidence type="ECO:0000256" key="1">
    <source>
        <dbReference type="SAM" id="MobiDB-lite"/>
    </source>
</evidence>
<proteinExistence type="predicted"/>
<dbReference type="EMBL" id="JACEFO010000544">
    <property type="protein sequence ID" value="KAF8765624.1"/>
    <property type="molecule type" value="Genomic_DNA"/>
</dbReference>
<name>A0A835FMY0_9POAL</name>
<keyword evidence="3" id="KW-1185">Reference proteome</keyword>
<sequence>MLTSLEEEERRKKKEEDCSSHPTGIPVAILHSLGACSQLAC</sequence>
<feature type="compositionally biased region" description="Basic and acidic residues" evidence="1">
    <location>
        <begin position="8"/>
        <end position="19"/>
    </location>
</feature>
<evidence type="ECO:0000313" key="2">
    <source>
        <dbReference type="EMBL" id="KAF8765624.1"/>
    </source>
</evidence>
<feature type="region of interest" description="Disordered" evidence="1">
    <location>
        <begin position="1"/>
        <end position="24"/>
    </location>
</feature>
<protein>
    <submittedName>
        <fullName evidence="2">Uncharacterized protein</fullName>
    </submittedName>
</protein>